<sequence>MEMTSKNVVIICRFLAKIHRLSKLIDSKSYPIAKTEEQAVIFI</sequence>
<organism evidence="1 2">
    <name type="scientific">Bibersteinia trehalosi Y31</name>
    <dbReference type="NCBI Taxonomy" id="1261658"/>
    <lineage>
        <taxon>Bacteria</taxon>
        <taxon>Pseudomonadati</taxon>
        <taxon>Pseudomonadota</taxon>
        <taxon>Gammaproteobacteria</taxon>
        <taxon>Pasteurellales</taxon>
        <taxon>Pasteurellaceae</taxon>
        <taxon>Bibersteinia</taxon>
    </lineage>
</organism>
<gene>
    <name evidence="1" type="ORF">F480_05765</name>
</gene>
<dbReference type="Proteomes" id="UP000078358">
    <property type="component" value="Unassembled WGS sequence"/>
</dbReference>
<proteinExistence type="predicted"/>
<dbReference type="EMBL" id="JACI01000002">
    <property type="protein sequence ID" value="OAQ14897.1"/>
    <property type="molecule type" value="Genomic_DNA"/>
</dbReference>
<dbReference type="AlphaFoldDB" id="A0A179CZC3"/>
<reference evidence="1 2" key="1">
    <citation type="submission" date="2014-01" db="EMBL/GenBank/DDBJ databases">
        <authorList>
            <person name="Zuccon D."/>
        </authorList>
    </citation>
    <scope>NUCLEOTIDE SEQUENCE [LARGE SCALE GENOMIC DNA]</scope>
    <source>
        <strain evidence="1 2">Y31</strain>
    </source>
</reference>
<comment type="caution">
    <text evidence="1">The sequence shown here is derived from an EMBL/GenBank/DDBJ whole genome shotgun (WGS) entry which is preliminary data.</text>
</comment>
<evidence type="ECO:0000313" key="2">
    <source>
        <dbReference type="Proteomes" id="UP000078358"/>
    </source>
</evidence>
<evidence type="ECO:0000313" key="1">
    <source>
        <dbReference type="EMBL" id="OAQ14897.1"/>
    </source>
</evidence>
<accession>A0A179CZC3</accession>
<name>A0A179CZC3_BIBTR</name>
<protein>
    <submittedName>
        <fullName evidence="1">Uncharacterized protein</fullName>
    </submittedName>
</protein>
<dbReference type="PATRIC" id="fig|1261658.3.peg.1138"/>